<evidence type="ECO:0000256" key="14">
    <source>
        <dbReference type="PIRSR" id="PIRSR001365-1"/>
    </source>
</evidence>
<keyword evidence="6 12" id="KW-0028">Amino-acid biosynthesis</keyword>
<dbReference type="PANTHER" id="PTHR12128">
    <property type="entry name" value="DIHYDRODIPICOLINATE SYNTHASE"/>
    <property type="match status" value="1"/>
</dbReference>
<evidence type="ECO:0000256" key="13">
    <source>
        <dbReference type="PIRNR" id="PIRNR001365"/>
    </source>
</evidence>
<dbReference type="InterPro" id="IPR020624">
    <property type="entry name" value="Schiff_base-form_aldolases_CS"/>
</dbReference>
<evidence type="ECO:0000256" key="6">
    <source>
        <dbReference type="ARBA" id="ARBA00022605"/>
    </source>
</evidence>
<dbReference type="InterPro" id="IPR013785">
    <property type="entry name" value="Aldolase_TIM"/>
</dbReference>
<evidence type="ECO:0000256" key="8">
    <source>
        <dbReference type="ARBA" id="ARBA00023154"/>
    </source>
</evidence>
<dbReference type="AlphaFoldDB" id="A0A069ZU06"/>
<dbReference type="SMR" id="A0A069ZU06"/>
<dbReference type="Proteomes" id="UP000260363">
    <property type="component" value="Chromosome"/>
</dbReference>
<dbReference type="KEGG" id="cmm:NC80_03225"/>
<comment type="catalytic activity">
    <reaction evidence="11 12">
        <text>L-aspartate 4-semialdehyde + pyruvate = (2S,4S)-4-hydroxy-2,3,4,5-tetrahydrodipicolinate + H2O + H(+)</text>
        <dbReference type="Rhea" id="RHEA:34171"/>
        <dbReference type="ChEBI" id="CHEBI:15361"/>
        <dbReference type="ChEBI" id="CHEBI:15377"/>
        <dbReference type="ChEBI" id="CHEBI:15378"/>
        <dbReference type="ChEBI" id="CHEBI:67139"/>
        <dbReference type="ChEBI" id="CHEBI:537519"/>
        <dbReference type="EC" id="4.3.3.7"/>
    </reaction>
</comment>
<dbReference type="NCBIfam" id="TIGR00674">
    <property type="entry name" value="dapA"/>
    <property type="match status" value="1"/>
</dbReference>
<keyword evidence="10 12" id="KW-0704">Schiff base</keyword>
<reference evidence="16 17" key="1">
    <citation type="submission" date="2014-02" db="EMBL/GenBank/DDBJ databases">
        <authorList>
            <person name="Chen C."/>
            <person name="Conrad T.A."/>
            <person name="Zhou Z."/>
            <person name="Lai Z."/>
            <person name="Zhong G."/>
        </authorList>
    </citation>
    <scope>NUCLEOTIDE SEQUENCE [LARGE SCALE GENOMIC DNA]</scope>
    <source>
        <strain evidence="16 17">Nigg3-28</strain>
    </source>
</reference>
<feature type="site" description="Part of a proton relay during catalysis" evidence="12">
    <location>
        <position position="41"/>
    </location>
</feature>
<dbReference type="Gene3D" id="3.20.20.70">
    <property type="entry name" value="Aldolase class I"/>
    <property type="match status" value="1"/>
</dbReference>
<dbReference type="PROSITE" id="PS00666">
    <property type="entry name" value="DHDPS_2"/>
    <property type="match status" value="1"/>
</dbReference>
<dbReference type="GO" id="GO:0009089">
    <property type="term" value="P:lysine biosynthetic process via diaminopimelate"/>
    <property type="evidence" value="ECO:0007669"/>
    <property type="project" value="UniProtKB-UniRule"/>
</dbReference>
<dbReference type="GO" id="GO:0008840">
    <property type="term" value="F:4-hydroxy-tetrahydrodipicolinate synthase activity"/>
    <property type="evidence" value="ECO:0007669"/>
    <property type="project" value="UniProtKB-UniRule"/>
</dbReference>
<dbReference type="EMBL" id="CP007217">
    <property type="protein sequence ID" value="AJR10711.1"/>
    <property type="molecule type" value="Genomic_DNA"/>
</dbReference>
<keyword evidence="8 12" id="KW-0457">Lysine biosynthesis</keyword>
<dbReference type="Pfam" id="PF00701">
    <property type="entry name" value="DHDPS"/>
    <property type="match status" value="1"/>
</dbReference>
<dbReference type="PANTHER" id="PTHR12128:SF66">
    <property type="entry name" value="4-HYDROXY-2-OXOGLUTARATE ALDOLASE, MITOCHONDRIAL"/>
    <property type="match status" value="1"/>
</dbReference>
<feature type="binding site" evidence="12 15">
    <location>
        <position position="42"/>
    </location>
    <ligand>
        <name>pyruvate</name>
        <dbReference type="ChEBI" id="CHEBI:15361"/>
    </ligand>
</feature>
<dbReference type="InterPro" id="IPR005263">
    <property type="entry name" value="DapA"/>
</dbReference>
<dbReference type="EC" id="4.3.3.7" evidence="4 12"/>
<evidence type="ECO:0000256" key="7">
    <source>
        <dbReference type="ARBA" id="ARBA00022915"/>
    </source>
</evidence>
<dbReference type="KEGG" id="cmx:DNC_03245"/>
<feature type="binding site" evidence="12 15">
    <location>
        <position position="196"/>
    </location>
    <ligand>
        <name>pyruvate</name>
        <dbReference type="ChEBI" id="CHEBI:15361"/>
    </ligand>
</feature>
<evidence type="ECO:0000256" key="11">
    <source>
        <dbReference type="ARBA" id="ARBA00047836"/>
    </source>
</evidence>
<name>A0A069ZU06_CHLMR</name>
<comment type="similarity">
    <text evidence="3 12 13">Belongs to the DapA family.</text>
</comment>
<organism evidence="16 17">
    <name type="scientific">Chlamydia muridarum</name>
    <dbReference type="NCBI Taxonomy" id="83560"/>
    <lineage>
        <taxon>Bacteria</taxon>
        <taxon>Pseudomonadati</taxon>
        <taxon>Chlamydiota</taxon>
        <taxon>Chlamydiia</taxon>
        <taxon>Chlamydiales</taxon>
        <taxon>Chlamydiaceae</taxon>
        <taxon>Chlamydia/Chlamydophila group</taxon>
        <taxon>Chlamydia</taxon>
    </lineage>
</organism>
<accession>A0A069ZU06</accession>
<evidence type="ECO:0000256" key="4">
    <source>
        <dbReference type="ARBA" id="ARBA00012086"/>
    </source>
</evidence>
<evidence type="ECO:0000256" key="2">
    <source>
        <dbReference type="ARBA" id="ARBA00005120"/>
    </source>
</evidence>
<keyword evidence="9 12" id="KW-0456">Lyase</keyword>
<dbReference type="OMA" id="ALCAMIT"/>
<evidence type="ECO:0000313" key="16">
    <source>
        <dbReference type="EMBL" id="AJR10711.1"/>
    </source>
</evidence>
<evidence type="ECO:0000256" key="5">
    <source>
        <dbReference type="ARBA" id="ARBA00022490"/>
    </source>
</evidence>
<gene>
    <name evidence="12" type="primary">dapA</name>
    <name evidence="16" type="ORF">BD36_03420</name>
</gene>
<dbReference type="SUPFAM" id="SSF51569">
    <property type="entry name" value="Aldolase"/>
    <property type="match status" value="1"/>
</dbReference>
<comment type="subcellular location">
    <subcellularLocation>
        <location evidence="12">Cytoplasm</location>
    </subcellularLocation>
</comment>
<feature type="active site" description="Proton donor/acceptor" evidence="12 14">
    <location>
        <position position="129"/>
    </location>
</feature>
<dbReference type="UniPathway" id="UPA00034">
    <property type="reaction ID" value="UER00017"/>
</dbReference>
<dbReference type="HAMAP" id="MF_00418">
    <property type="entry name" value="DapA"/>
    <property type="match status" value="1"/>
</dbReference>
<comment type="function">
    <text evidence="1 12">Catalyzes the condensation of (S)-aspartate-beta-semialdehyde [(S)-ASA] and pyruvate to 4-hydroxy-tetrahydrodipicolinate (HTPA).</text>
</comment>
<evidence type="ECO:0000256" key="3">
    <source>
        <dbReference type="ARBA" id="ARBA00007592"/>
    </source>
</evidence>
<feature type="site" description="Part of a proton relay during catalysis" evidence="12">
    <location>
        <position position="103"/>
    </location>
</feature>
<evidence type="ECO:0000313" key="17">
    <source>
        <dbReference type="Proteomes" id="UP000260363"/>
    </source>
</evidence>
<sequence>MSVVTACITPFKADLSIDFAALESVVRSQEHAGNGVFLFGSTGESLSLAYEEKFAALSFVSTLKLNVPLFLGVTATSIQEAISWIEFAQRWPIDGFFVPTPLYTKPGLYGQKVWFEKILSVSKKPIILYNNPSRTGVALHPEVVKSLASHPLCMGVKDSGGSTQACTLFAESGVRVFCGDDGMWPEMRLSGASGLVSVLSNVWPELARDYVAQCRSIDAWKKTCSWLELSVNPLGIKALMAAQKMIECELVRPPLSIRDFQERDQLADILACRAILQAELLSVCVQ</sequence>
<dbReference type="SMART" id="SM01130">
    <property type="entry name" value="DHDPS"/>
    <property type="match status" value="1"/>
</dbReference>
<comment type="pathway">
    <text evidence="2 12">Amino-acid biosynthesis; L-lysine biosynthesis via DAP pathway; (S)-tetrahydrodipicolinate from L-aspartate: step 3/4.</text>
</comment>
<dbReference type="GeneID" id="1246001"/>
<dbReference type="GO" id="GO:0005829">
    <property type="term" value="C:cytosol"/>
    <property type="evidence" value="ECO:0007669"/>
    <property type="project" value="TreeGrafter"/>
</dbReference>
<evidence type="ECO:0000256" key="1">
    <source>
        <dbReference type="ARBA" id="ARBA00003294"/>
    </source>
</evidence>
<dbReference type="InterPro" id="IPR020625">
    <property type="entry name" value="Schiff_base-form_aldolases_AS"/>
</dbReference>
<dbReference type="STRING" id="83560.NC80_03225"/>
<feature type="active site" description="Schiff-base intermediate with substrate" evidence="12 14">
    <location>
        <position position="157"/>
    </location>
</feature>
<dbReference type="CDD" id="cd00408">
    <property type="entry name" value="DHDPS-like"/>
    <property type="match status" value="1"/>
</dbReference>
<comment type="caution">
    <text evidence="12">Was originally thought to be a dihydrodipicolinate synthase (DHDPS), catalyzing the condensation of (S)-aspartate-beta-semialdehyde [(S)-ASA] and pyruvate to dihydrodipicolinate (DHDP). However, it was shown in E.coli that the product of the enzymatic reaction is not dihydrodipicolinate but in fact (4S)-4-hydroxy-2,3,4,5-tetrahydro-(2S)-dipicolinic acid (HTPA), and that the consecutive dehydration reaction leading to DHDP is not spontaneous but catalyzed by DapB.</text>
</comment>
<dbReference type="PATRIC" id="fig|243161.6.peg.679"/>
<dbReference type="InterPro" id="IPR002220">
    <property type="entry name" value="DapA-like"/>
</dbReference>
<dbReference type="PIRSF" id="PIRSF001365">
    <property type="entry name" value="DHDPS"/>
    <property type="match status" value="1"/>
</dbReference>
<keyword evidence="7 12" id="KW-0220">Diaminopimelate biosynthesis</keyword>
<dbReference type="PROSITE" id="PS00665">
    <property type="entry name" value="DHDPS_1"/>
    <property type="match status" value="1"/>
</dbReference>
<dbReference type="GO" id="GO:0019877">
    <property type="term" value="P:diaminopimelate biosynthetic process"/>
    <property type="evidence" value="ECO:0007669"/>
    <property type="project" value="UniProtKB-UniRule"/>
</dbReference>
<evidence type="ECO:0000256" key="15">
    <source>
        <dbReference type="PIRSR" id="PIRSR001365-2"/>
    </source>
</evidence>
<dbReference type="KEGG" id="cmg:NC81_03240"/>
<dbReference type="RefSeq" id="WP_010231083.1">
    <property type="nucleotide sequence ID" value="NZ_CP007217.1"/>
</dbReference>
<protein>
    <recommendedName>
        <fullName evidence="4 12">4-hydroxy-tetrahydrodipicolinate synthase</fullName>
        <shortName evidence="12">HTPA synthase</shortName>
        <ecNumber evidence="4 12">4.3.3.7</ecNumber>
    </recommendedName>
</protein>
<evidence type="ECO:0000256" key="9">
    <source>
        <dbReference type="ARBA" id="ARBA00023239"/>
    </source>
</evidence>
<proteinExistence type="inferred from homology"/>
<evidence type="ECO:0000256" key="12">
    <source>
        <dbReference type="HAMAP-Rule" id="MF_00418"/>
    </source>
</evidence>
<keyword evidence="5 12" id="KW-0963">Cytoplasm</keyword>
<evidence type="ECO:0000256" key="10">
    <source>
        <dbReference type="ARBA" id="ARBA00023270"/>
    </source>
</evidence>
<comment type="subunit">
    <text evidence="12">Homotetramer; dimer of dimers.</text>
</comment>
<dbReference type="PRINTS" id="PR00146">
    <property type="entry name" value="DHPICSNTHASE"/>
</dbReference>